<comment type="caution">
    <text evidence="4">The sequence shown here is derived from an EMBL/GenBank/DDBJ whole genome shotgun (WGS) entry which is preliminary data.</text>
</comment>
<dbReference type="GO" id="GO:0008233">
    <property type="term" value="F:peptidase activity"/>
    <property type="evidence" value="ECO:0007669"/>
    <property type="project" value="InterPro"/>
</dbReference>
<name>A0A9N8H789_9STRA</name>
<reference evidence="4" key="1">
    <citation type="submission" date="2020-06" db="EMBL/GenBank/DDBJ databases">
        <authorList>
            <consortium name="Plant Systems Biology data submission"/>
        </authorList>
    </citation>
    <scope>NUCLEOTIDE SEQUENCE</scope>
    <source>
        <strain evidence="4">D6</strain>
    </source>
</reference>
<dbReference type="PANTHER" id="PTHR43798">
    <property type="entry name" value="MONOACYLGLYCEROL LIPASE"/>
    <property type="match status" value="1"/>
</dbReference>
<dbReference type="AlphaFoldDB" id="A0A9N8H789"/>
<dbReference type="OrthoDB" id="39558at2759"/>
<protein>
    <submittedName>
        <fullName evidence="4">Proline iminopeptidase</fullName>
    </submittedName>
</protein>
<dbReference type="InterPro" id="IPR050266">
    <property type="entry name" value="AB_hydrolase_sf"/>
</dbReference>
<dbReference type="InterPro" id="IPR002410">
    <property type="entry name" value="Peptidase_S33"/>
</dbReference>
<dbReference type="InterPro" id="IPR000073">
    <property type="entry name" value="AB_hydrolase_1"/>
</dbReference>
<evidence type="ECO:0000313" key="4">
    <source>
        <dbReference type="EMBL" id="CAB9504413.1"/>
    </source>
</evidence>
<feature type="domain" description="AB hydrolase-1" evidence="3">
    <location>
        <begin position="80"/>
        <end position="195"/>
    </location>
</feature>
<dbReference type="PRINTS" id="PR00793">
    <property type="entry name" value="PROAMNOPTASE"/>
</dbReference>
<sequence length="317" mass="34845">MPFPFVGSKRSQKSSLVVQAKKAYDDSTYGPFEEGDVGISRDRIGKDGDGSQAFFSLYYRMYNSTRVKDCSIPKTTSKLPLVVLHGGPSLPSQYLYPLVSHLSLDRPIIFYDQLGCGKSDEPKEPQFYSIAHSVADLDTVLTTLGFSKDSRVHLFGHSYGGNLAFEFAKARPQLVQSLLLSNTPANMKQAGDSYDRLAARNPVGFWKERVCSVESPSLDNAMQNSGSVWAGMDVVLDYVASPPPMVDGKALFPSTLVVTCARDFAVESSQGWNSVLQGITNVELETVHLEKCAHYPHLEDGYSFGSVLETFMTKHDG</sequence>
<comment type="similarity">
    <text evidence="1">Belongs to the peptidase S33 family.</text>
</comment>
<dbReference type="Proteomes" id="UP001153069">
    <property type="component" value="Unassembled WGS sequence"/>
</dbReference>
<keyword evidence="5" id="KW-1185">Reference proteome</keyword>
<accession>A0A9N8H789</accession>
<dbReference type="Pfam" id="PF00561">
    <property type="entry name" value="Abhydrolase_1"/>
    <property type="match status" value="1"/>
</dbReference>
<gene>
    <name evidence="4" type="ORF">SEMRO_196_G083530.1</name>
</gene>
<evidence type="ECO:0000256" key="2">
    <source>
        <dbReference type="ARBA" id="ARBA00022801"/>
    </source>
</evidence>
<evidence type="ECO:0000259" key="3">
    <source>
        <dbReference type="Pfam" id="PF00561"/>
    </source>
</evidence>
<evidence type="ECO:0000313" key="5">
    <source>
        <dbReference type="Proteomes" id="UP001153069"/>
    </source>
</evidence>
<dbReference type="GO" id="GO:0016020">
    <property type="term" value="C:membrane"/>
    <property type="evidence" value="ECO:0007669"/>
    <property type="project" value="TreeGrafter"/>
</dbReference>
<evidence type="ECO:0000256" key="1">
    <source>
        <dbReference type="ARBA" id="ARBA00010088"/>
    </source>
</evidence>
<proteinExistence type="inferred from homology"/>
<dbReference type="GO" id="GO:0006508">
    <property type="term" value="P:proteolysis"/>
    <property type="evidence" value="ECO:0007669"/>
    <property type="project" value="InterPro"/>
</dbReference>
<dbReference type="EMBL" id="CAICTM010000195">
    <property type="protein sequence ID" value="CAB9504413.1"/>
    <property type="molecule type" value="Genomic_DNA"/>
</dbReference>
<organism evidence="4 5">
    <name type="scientific">Seminavis robusta</name>
    <dbReference type="NCBI Taxonomy" id="568900"/>
    <lineage>
        <taxon>Eukaryota</taxon>
        <taxon>Sar</taxon>
        <taxon>Stramenopiles</taxon>
        <taxon>Ochrophyta</taxon>
        <taxon>Bacillariophyta</taxon>
        <taxon>Bacillariophyceae</taxon>
        <taxon>Bacillariophycidae</taxon>
        <taxon>Naviculales</taxon>
        <taxon>Naviculaceae</taxon>
        <taxon>Seminavis</taxon>
    </lineage>
</organism>
<keyword evidence="2" id="KW-0378">Hydrolase</keyword>
<dbReference type="InterPro" id="IPR029058">
    <property type="entry name" value="AB_hydrolase_fold"/>
</dbReference>
<dbReference type="SUPFAM" id="SSF53474">
    <property type="entry name" value="alpha/beta-Hydrolases"/>
    <property type="match status" value="1"/>
</dbReference>
<dbReference type="PANTHER" id="PTHR43798:SF33">
    <property type="entry name" value="HYDROLASE, PUTATIVE (AFU_ORTHOLOGUE AFUA_2G14860)-RELATED"/>
    <property type="match status" value="1"/>
</dbReference>
<dbReference type="Gene3D" id="3.40.50.1820">
    <property type="entry name" value="alpha/beta hydrolase"/>
    <property type="match status" value="1"/>
</dbReference>